<dbReference type="AlphaFoldDB" id="A0A897NM35"/>
<reference evidence="2" key="1">
    <citation type="submission" date="2020-11" db="EMBL/GenBank/DDBJ databases">
        <title>Carbohydrate-dependent, anaerobic sulfur respiration: A novel catabolism in halophilic archaea.</title>
        <authorList>
            <person name="Sorokin D.Y."/>
            <person name="Messina E."/>
            <person name="Smedile F."/>
            <person name="La Cono V."/>
            <person name="Hallsworth J.E."/>
            <person name="Yakimov M.M."/>
        </authorList>
    </citation>
    <scope>NUCLEOTIDE SEQUENCE</scope>
    <source>
        <strain evidence="2">HSR-Bgl</strain>
        <plasmid evidence="2">pHSR-Bgl01</plasmid>
    </source>
</reference>
<name>A0A897NM35_9EURY</name>
<feature type="compositionally biased region" description="Low complexity" evidence="1">
    <location>
        <begin position="58"/>
        <end position="69"/>
    </location>
</feature>
<dbReference type="Proteomes" id="UP000663305">
    <property type="component" value="Plasmid pHSR-Bgl01"/>
</dbReference>
<feature type="region of interest" description="Disordered" evidence="1">
    <location>
        <begin position="1"/>
        <end position="36"/>
    </location>
</feature>
<evidence type="ECO:0000256" key="1">
    <source>
        <dbReference type="SAM" id="MobiDB-lite"/>
    </source>
</evidence>
<geneLocation type="plasmid" evidence="2 3">
    <name>pHSR-Bgl01</name>
</geneLocation>
<feature type="region of interest" description="Disordered" evidence="1">
    <location>
        <begin position="57"/>
        <end position="96"/>
    </location>
</feature>
<feature type="compositionally biased region" description="Basic residues" evidence="1">
    <location>
        <begin position="7"/>
        <end position="36"/>
    </location>
</feature>
<gene>
    <name evidence="2" type="ORF">HSBGL_4090</name>
</gene>
<organism evidence="2 3">
    <name type="scientific">Halapricum desulfuricans</name>
    <dbReference type="NCBI Taxonomy" id="2841257"/>
    <lineage>
        <taxon>Archaea</taxon>
        <taxon>Methanobacteriati</taxon>
        <taxon>Methanobacteriota</taxon>
        <taxon>Stenosarchaea group</taxon>
        <taxon>Halobacteria</taxon>
        <taxon>Halobacteriales</taxon>
        <taxon>Haloarculaceae</taxon>
        <taxon>Halapricum</taxon>
    </lineage>
</organism>
<protein>
    <submittedName>
        <fullName evidence="2">Uncharacterized protein</fullName>
    </submittedName>
</protein>
<accession>A0A897NM35</accession>
<evidence type="ECO:0000313" key="2">
    <source>
        <dbReference type="EMBL" id="QSG13504.1"/>
    </source>
</evidence>
<sequence>MSIRPTRSGRRIRPRIRRPRRRRIRRRRGACQHLRKPRVAGATVALAPPRYLKGQADTVSQSVSTTTEVMPKTGPKSTQTRYPGDALKSTMCYPRA</sequence>
<dbReference type="EMBL" id="CP064790">
    <property type="protein sequence ID" value="QSG13504.1"/>
    <property type="molecule type" value="Genomic_DNA"/>
</dbReference>
<evidence type="ECO:0000313" key="3">
    <source>
        <dbReference type="Proteomes" id="UP000663305"/>
    </source>
</evidence>
<keyword evidence="2" id="KW-0614">Plasmid</keyword>
<proteinExistence type="predicted"/>